<name>M7D6Y2_9GAMM</name>
<reference evidence="1 2" key="1">
    <citation type="journal article" date="2013" name="Genome Announc.">
        <title>Genome Sequence of Hydrothermal Arsenic-Respiring Bacterium Marinobacter santoriniensis NKSG1T.</title>
        <authorList>
            <person name="Handley K.M."/>
            <person name="Upton M."/>
            <person name="Beatson S.A."/>
            <person name="Hery M."/>
            <person name="Lloyd J.R."/>
        </authorList>
    </citation>
    <scope>NUCLEOTIDE SEQUENCE [LARGE SCALE GENOMIC DNA]</scope>
    <source>
        <strain evidence="1 2">NKSG1</strain>
    </source>
</reference>
<protein>
    <submittedName>
        <fullName evidence="1">Uncharacterized protein</fullName>
    </submittedName>
</protein>
<sequence>MHAVCGCPVYRAKAVGMRLDSQWTVEGQCVTGATVVTVRGNHFQMPQTLKPLIQSYEPGRMYTIIIRQENAHCVLR</sequence>
<accession>M7D6Y2</accession>
<gene>
    <name evidence="1" type="ORF">MSNKSG1_04016</name>
</gene>
<keyword evidence="2" id="KW-1185">Reference proteome</keyword>
<organism evidence="1 2">
    <name type="scientific">Marinobacter santoriniensis NKSG1</name>
    <dbReference type="NCBI Taxonomy" id="1288826"/>
    <lineage>
        <taxon>Bacteria</taxon>
        <taxon>Pseudomonadati</taxon>
        <taxon>Pseudomonadota</taxon>
        <taxon>Gammaproteobacteria</taxon>
        <taxon>Pseudomonadales</taxon>
        <taxon>Marinobacteraceae</taxon>
        <taxon>Marinobacter</taxon>
    </lineage>
</organism>
<evidence type="ECO:0000313" key="1">
    <source>
        <dbReference type="EMBL" id="EMP56468.1"/>
    </source>
</evidence>
<comment type="caution">
    <text evidence="1">The sequence shown here is derived from an EMBL/GenBank/DDBJ whole genome shotgun (WGS) entry which is preliminary data.</text>
</comment>
<evidence type="ECO:0000313" key="2">
    <source>
        <dbReference type="Proteomes" id="UP000011960"/>
    </source>
</evidence>
<dbReference type="STRING" id="1288826.MSNKSG1_04016"/>
<proteinExistence type="predicted"/>
<dbReference type="EMBL" id="APAT01000013">
    <property type="protein sequence ID" value="EMP56468.1"/>
    <property type="molecule type" value="Genomic_DNA"/>
</dbReference>
<dbReference type="Proteomes" id="UP000011960">
    <property type="component" value="Unassembled WGS sequence"/>
</dbReference>
<dbReference type="AlphaFoldDB" id="M7D6Y2"/>